<dbReference type="AlphaFoldDB" id="W2V1P5"/>
<evidence type="ECO:0000313" key="2">
    <source>
        <dbReference type="Proteomes" id="UP000018951"/>
    </source>
</evidence>
<name>W2V1P5_9RICK</name>
<reference evidence="1 2" key="1">
    <citation type="journal article" date="2013" name="PLoS ONE">
        <title>Bacterial endosymbiosis in a chordate host: long-term co-evolution and conservation of secondary metabolism.</title>
        <authorList>
            <person name="Kwan J.C."/>
            <person name="Schmidt E.W."/>
        </authorList>
    </citation>
    <scope>NUCLEOTIDE SEQUENCE [LARGE SCALE GENOMIC DNA]</scope>
    <source>
        <strain evidence="2">L6</strain>
    </source>
</reference>
<comment type="caution">
    <text evidence="1">The sequence shown here is derived from an EMBL/GenBank/DDBJ whole genome shotgun (WGS) entry which is preliminary data.</text>
</comment>
<dbReference type="Proteomes" id="UP000018951">
    <property type="component" value="Unassembled WGS sequence"/>
</dbReference>
<dbReference type="EMBL" id="AXCJ01000002">
    <property type="protein sequence ID" value="ETO91577.1"/>
    <property type="molecule type" value="Genomic_DNA"/>
</dbReference>
<accession>W2V1P5</accession>
<evidence type="ECO:0000313" key="1">
    <source>
        <dbReference type="EMBL" id="ETO91577.1"/>
    </source>
</evidence>
<keyword evidence="2" id="KW-1185">Reference proteome</keyword>
<gene>
    <name evidence="1" type="ORF">P857_24</name>
</gene>
<protein>
    <submittedName>
        <fullName evidence="1">Transposase OrfB</fullName>
    </submittedName>
</protein>
<organism evidence="1 2">
    <name type="scientific">Candidatus Xenolissoclinum pacificiensis L6</name>
    <dbReference type="NCBI Taxonomy" id="1401685"/>
    <lineage>
        <taxon>Bacteria</taxon>
        <taxon>Pseudomonadati</taxon>
        <taxon>Pseudomonadota</taxon>
        <taxon>Alphaproteobacteria</taxon>
        <taxon>Rickettsiales</taxon>
        <taxon>Anaplasmataceae</taxon>
        <taxon>Candidatus Xenolissoclinum</taxon>
    </lineage>
</organism>
<proteinExistence type="predicted"/>
<sequence length="106" mass="12053">MLNCFKKHGGLSSFKKVKKYKSCTLKGELGYKIENSLITIKGISYKFIKSRNFEGKIKTVTIKRDNLGYFYICIAVENKKKVYTTSSKTVGIYFGLKNFLTLSNGV</sequence>